<evidence type="ECO:0000256" key="5">
    <source>
        <dbReference type="ARBA" id="ARBA00022989"/>
    </source>
</evidence>
<dbReference type="SUPFAM" id="SSF53448">
    <property type="entry name" value="Nucleotide-diphospho-sugar transferases"/>
    <property type="match status" value="1"/>
</dbReference>
<comment type="caution">
    <text evidence="8">The sequence shown here is derived from an EMBL/GenBank/DDBJ whole genome shotgun (WGS) entry which is preliminary data.</text>
</comment>
<evidence type="ECO:0000313" key="8">
    <source>
        <dbReference type="EMBL" id="RUQ84949.1"/>
    </source>
</evidence>
<dbReference type="PANTHER" id="PTHR43867:SF2">
    <property type="entry name" value="CELLULOSE SYNTHASE CATALYTIC SUBUNIT A [UDP-FORMING]"/>
    <property type="match status" value="1"/>
</dbReference>
<feature type="transmembrane region" description="Helical" evidence="7">
    <location>
        <begin position="6"/>
        <end position="26"/>
    </location>
</feature>
<dbReference type="PANTHER" id="PTHR43867">
    <property type="entry name" value="CELLULOSE SYNTHASE CATALYTIC SUBUNIT A [UDP-FORMING]"/>
    <property type="match status" value="1"/>
</dbReference>
<dbReference type="GO" id="GO:0016757">
    <property type="term" value="F:glycosyltransferase activity"/>
    <property type="evidence" value="ECO:0007669"/>
    <property type="project" value="UniProtKB-KW"/>
</dbReference>
<evidence type="ECO:0000256" key="4">
    <source>
        <dbReference type="ARBA" id="ARBA00022692"/>
    </source>
</evidence>
<evidence type="ECO:0000256" key="3">
    <source>
        <dbReference type="ARBA" id="ARBA00022679"/>
    </source>
</evidence>
<comment type="subcellular location">
    <subcellularLocation>
        <location evidence="1">Membrane</location>
        <topology evidence="1">Multi-pass membrane protein</topology>
    </subcellularLocation>
</comment>
<evidence type="ECO:0000256" key="6">
    <source>
        <dbReference type="ARBA" id="ARBA00023136"/>
    </source>
</evidence>
<feature type="transmembrane region" description="Helical" evidence="7">
    <location>
        <begin position="360"/>
        <end position="381"/>
    </location>
</feature>
<dbReference type="InterPro" id="IPR037257">
    <property type="entry name" value="T2SS_E_N_sf"/>
</dbReference>
<dbReference type="Proteomes" id="UP000288012">
    <property type="component" value="Unassembled WGS sequence"/>
</dbReference>
<name>A0A3S0VA68_9GAMM</name>
<proteinExistence type="predicted"/>
<gene>
    <name evidence="8" type="primary">nrfB</name>
    <name evidence="8" type="ORF">EKM59_08200</name>
</gene>
<dbReference type="NCBIfam" id="NF011305">
    <property type="entry name" value="PRK14716.1-3"/>
    <property type="match status" value="1"/>
</dbReference>
<dbReference type="Pfam" id="PF13641">
    <property type="entry name" value="Glyco_tranf_2_3"/>
    <property type="match status" value="1"/>
</dbReference>
<evidence type="ECO:0000256" key="2">
    <source>
        <dbReference type="ARBA" id="ARBA00022676"/>
    </source>
</evidence>
<protein>
    <submittedName>
        <fullName evidence="8">Phage adsorption protein NrfB</fullName>
    </submittedName>
</protein>
<dbReference type="InterPro" id="IPR029044">
    <property type="entry name" value="Nucleotide-diphossugar_trans"/>
</dbReference>
<sequence>MPGDLILIIYFIMWYFLIALAVLFIISGIDDLFFDAYYWIRYLFRLWTTRHYNRLTYEQLASKEEQMIAILVPCWHEAGVIGTMLRHNCYSIDYTNYYFFVGVYPNDAETVREVQEVAEQIKHVRCVVGKSPGPTNKAANLNAIYEYVREFEKTLDKPFDIFVFHDSEDIIHPLSFKLYNYLIPRKEMIQIPVFPLAVNYWRFTHWLYADEFSENHTKDIIVRESIHGHVPSAGVGTAFARHALQLLEDPKTGVPFATDSLTEDYRTSLALRIRHLKQIFVTKTIVRMKWVPRGFFRKGYVQKPIKEYIATRALFPMEYKKAVRQKARWIIGIVFQEWRHTQWPNEWIIRFTLAHDRKSFITHFINGFGYFVFLFWLIYSFWTYLNPEYPSLQEQLNLHPWVWWLIVIVTLIMVERLLQRMIAVRRVYGWIPALLSFPRAFYGNILNLHALMRAYRVYYTTPKTQATSSKQPSWDKTEHHFPGSHILTPYRQKLGDLLLKNKRITKQQLDEAIIKQQKTGERLGKTLCDLKLISEHELIHLLSEQYKLKIVPRRCLVEAKKIKKLPLPAKLLDWLKKNNANVLAFDEIRNMLTISIEDPTNEHLIERIINRISPHRARFVLLDDIE</sequence>
<feature type="transmembrane region" description="Helical" evidence="7">
    <location>
        <begin position="401"/>
        <end position="418"/>
    </location>
</feature>
<dbReference type="EMBL" id="RZGR01000024">
    <property type="protein sequence ID" value="RUQ84949.1"/>
    <property type="molecule type" value="Genomic_DNA"/>
</dbReference>
<keyword evidence="4 7" id="KW-0812">Transmembrane</keyword>
<dbReference type="InterPro" id="IPR050321">
    <property type="entry name" value="Glycosyltr_2/OpgH_subfam"/>
</dbReference>
<dbReference type="GO" id="GO:0016020">
    <property type="term" value="C:membrane"/>
    <property type="evidence" value="ECO:0007669"/>
    <property type="project" value="UniProtKB-SubCell"/>
</dbReference>
<dbReference type="SUPFAM" id="SSF160246">
    <property type="entry name" value="EspE N-terminal domain-like"/>
    <property type="match status" value="1"/>
</dbReference>
<dbReference type="Gene3D" id="3.90.550.10">
    <property type="entry name" value="Spore Coat Polysaccharide Biosynthesis Protein SpsA, Chain A"/>
    <property type="match status" value="1"/>
</dbReference>
<accession>A0A3S0VA68</accession>
<evidence type="ECO:0000313" key="9">
    <source>
        <dbReference type="Proteomes" id="UP000288012"/>
    </source>
</evidence>
<keyword evidence="9" id="KW-1185">Reference proteome</keyword>
<keyword evidence="3" id="KW-0808">Transferase</keyword>
<reference evidence="8 9" key="1">
    <citation type="submission" date="2018-12" db="EMBL/GenBank/DDBJ databases">
        <title>Legionella sp,whole genome shotgun sequence.</title>
        <authorList>
            <person name="Wu H."/>
        </authorList>
    </citation>
    <scope>NUCLEOTIDE SEQUENCE [LARGE SCALE GENOMIC DNA]</scope>
    <source>
        <strain evidence="9">km714</strain>
    </source>
</reference>
<keyword evidence="6 7" id="KW-0472">Membrane</keyword>
<keyword evidence="5 7" id="KW-1133">Transmembrane helix</keyword>
<dbReference type="AlphaFoldDB" id="A0A3S0VA68"/>
<evidence type="ECO:0000256" key="1">
    <source>
        <dbReference type="ARBA" id="ARBA00004141"/>
    </source>
</evidence>
<evidence type="ECO:0000256" key="7">
    <source>
        <dbReference type="SAM" id="Phobius"/>
    </source>
</evidence>
<organism evidence="8 9">
    <name type="scientific">Legionella septentrionalis</name>
    <dbReference type="NCBI Taxonomy" id="2498109"/>
    <lineage>
        <taxon>Bacteria</taxon>
        <taxon>Pseudomonadati</taxon>
        <taxon>Pseudomonadota</taxon>
        <taxon>Gammaproteobacteria</taxon>
        <taxon>Legionellales</taxon>
        <taxon>Legionellaceae</taxon>
        <taxon>Legionella</taxon>
    </lineage>
</organism>
<keyword evidence="2" id="KW-0328">Glycosyltransferase</keyword>